<evidence type="ECO:0000256" key="4">
    <source>
        <dbReference type="ARBA" id="ARBA00022725"/>
    </source>
</evidence>
<dbReference type="EMBL" id="JADBJN010000003">
    <property type="protein sequence ID" value="KAG5673639.1"/>
    <property type="molecule type" value="Genomic_DNA"/>
</dbReference>
<evidence type="ECO:0000256" key="6">
    <source>
        <dbReference type="ARBA" id="ARBA00023136"/>
    </source>
</evidence>
<evidence type="ECO:0000256" key="5">
    <source>
        <dbReference type="ARBA" id="ARBA00022989"/>
    </source>
</evidence>
<evidence type="ECO:0000256" key="3">
    <source>
        <dbReference type="ARBA" id="ARBA00022692"/>
    </source>
</evidence>
<dbReference type="GO" id="GO:0005549">
    <property type="term" value="F:odorant binding"/>
    <property type="evidence" value="ECO:0007669"/>
    <property type="project" value="InterPro"/>
</dbReference>
<keyword evidence="9" id="KW-0732">Signal</keyword>
<keyword evidence="3" id="KW-0812">Transmembrane</keyword>
<feature type="signal peptide" evidence="9">
    <location>
        <begin position="1"/>
        <end position="17"/>
    </location>
</feature>
<dbReference type="PANTHER" id="PTHR21137:SF26">
    <property type="entry name" value="ODORANT RECEPTOR 10A-RELATED"/>
    <property type="match status" value="1"/>
</dbReference>
<evidence type="ECO:0000256" key="2">
    <source>
        <dbReference type="ARBA" id="ARBA00022606"/>
    </source>
</evidence>
<dbReference type="GO" id="GO:0007165">
    <property type="term" value="P:signal transduction"/>
    <property type="evidence" value="ECO:0007669"/>
    <property type="project" value="UniProtKB-KW"/>
</dbReference>
<keyword evidence="2" id="KW-0716">Sensory transduction</keyword>
<comment type="caution">
    <text evidence="10">The sequence shown here is derived from an EMBL/GenBank/DDBJ whole genome shotgun (WGS) entry which is preliminary data.</text>
</comment>
<dbReference type="GO" id="GO:0004984">
    <property type="term" value="F:olfactory receptor activity"/>
    <property type="evidence" value="ECO:0007669"/>
    <property type="project" value="InterPro"/>
</dbReference>
<organism evidence="10 11">
    <name type="scientific">Polypedilum vanderplanki</name>
    <name type="common">Sleeping chironomid midge</name>
    <dbReference type="NCBI Taxonomy" id="319348"/>
    <lineage>
        <taxon>Eukaryota</taxon>
        <taxon>Metazoa</taxon>
        <taxon>Ecdysozoa</taxon>
        <taxon>Arthropoda</taxon>
        <taxon>Hexapoda</taxon>
        <taxon>Insecta</taxon>
        <taxon>Pterygota</taxon>
        <taxon>Neoptera</taxon>
        <taxon>Endopterygota</taxon>
        <taxon>Diptera</taxon>
        <taxon>Nematocera</taxon>
        <taxon>Chironomoidea</taxon>
        <taxon>Chironomidae</taxon>
        <taxon>Chironominae</taxon>
        <taxon>Polypedilum</taxon>
        <taxon>Polypedilum</taxon>
    </lineage>
</organism>
<evidence type="ECO:0000256" key="8">
    <source>
        <dbReference type="ARBA" id="ARBA00023224"/>
    </source>
</evidence>
<accession>A0A9J6BUR7</accession>
<proteinExistence type="predicted"/>
<reference evidence="10" key="1">
    <citation type="submission" date="2021-03" db="EMBL/GenBank/DDBJ databases">
        <title>Chromosome level genome of the anhydrobiotic midge Polypedilum vanderplanki.</title>
        <authorList>
            <person name="Yoshida Y."/>
            <person name="Kikawada T."/>
            <person name="Gusev O."/>
        </authorList>
    </citation>
    <scope>NUCLEOTIDE SEQUENCE</scope>
    <source>
        <strain evidence="10">NIAS01</strain>
        <tissue evidence="10">Whole body or cell culture</tissue>
    </source>
</reference>
<keyword evidence="8" id="KW-0807">Transducer</keyword>
<evidence type="ECO:0000256" key="1">
    <source>
        <dbReference type="ARBA" id="ARBA00004141"/>
    </source>
</evidence>
<comment type="subcellular location">
    <subcellularLocation>
        <location evidence="1">Membrane</location>
        <topology evidence="1">Multi-pass membrane protein</topology>
    </subcellularLocation>
</comment>
<evidence type="ECO:0000313" key="11">
    <source>
        <dbReference type="Proteomes" id="UP001107558"/>
    </source>
</evidence>
<gene>
    <name evidence="10" type="ORF">PVAND_003668</name>
</gene>
<keyword evidence="7" id="KW-0675">Receptor</keyword>
<dbReference type="Proteomes" id="UP001107558">
    <property type="component" value="Chromosome 3"/>
</dbReference>
<evidence type="ECO:0000313" key="10">
    <source>
        <dbReference type="EMBL" id="KAG5673639.1"/>
    </source>
</evidence>
<keyword evidence="6" id="KW-0472">Membrane</keyword>
<protein>
    <recommendedName>
        <fullName evidence="12">Odorant receptor</fullName>
    </recommendedName>
</protein>
<evidence type="ECO:0008006" key="12">
    <source>
        <dbReference type="Google" id="ProtNLM"/>
    </source>
</evidence>
<keyword evidence="11" id="KW-1185">Reference proteome</keyword>
<keyword evidence="5" id="KW-1133">Transmembrane helix</keyword>
<name>A0A9J6BUR7_POLVA</name>
<dbReference type="PANTHER" id="PTHR21137">
    <property type="entry name" value="ODORANT RECEPTOR"/>
    <property type="match status" value="1"/>
</dbReference>
<dbReference type="AlphaFoldDB" id="A0A9J6BUR7"/>
<keyword evidence="4" id="KW-0552">Olfaction</keyword>
<dbReference type="GO" id="GO:0005886">
    <property type="term" value="C:plasma membrane"/>
    <property type="evidence" value="ECO:0007669"/>
    <property type="project" value="TreeGrafter"/>
</dbReference>
<dbReference type="Pfam" id="PF02949">
    <property type="entry name" value="7tm_6"/>
    <property type="match status" value="1"/>
</dbReference>
<dbReference type="InterPro" id="IPR004117">
    <property type="entry name" value="7tm6_olfct_rcpt"/>
</dbReference>
<dbReference type="OrthoDB" id="8185860at2759"/>
<evidence type="ECO:0000256" key="7">
    <source>
        <dbReference type="ARBA" id="ARBA00023170"/>
    </source>
</evidence>
<feature type="chain" id="PRO_5039913862" description="Odorant receptor" evidence="9">
    <location>
        <begin position="18"/>
        <end position="91"/>
    </location>
</feature>
<evidence type="ECO:0000256" key="9">
    <source>
        <dbReference type="SAM" id="SignalP"/>
    </source>
</evidence>
<sequence>MSYLIAYLLQMLCYAISGNMMINSSANVATSCYDFQWYKCNAKVRKVIWMIMIRAQKPVNVEIPFLEVSLETFLNIIRAGTSYYTLMKSLL</sequence>